<dbReference type="Pfam" id="PF14363">
    <property type="entry name" value="AAA_assoc"/>
    <property type="match status" value="2"/>
</dbReference>
<dbReference type="PROSITE" id="PS00674">
    <property type="entry name" value="AAA"/>
    <property type="match status" value="2"/>
</dbReference>
<dbReference type="SMART" id="SM00382">
    <property type="entry name" value="AAA"/>
    <property type="match status" value="2"/>
</dbReference>
<dbReference type="InterPro" id="IPR027417">
    <property type="entry name" value="P-loop_NTPase"/>
</dbReference>
<dbReference type="Gene3D" id="6.10.280.40">
    <property type="match status" value="2"/>
</dbReference>
<dbReference type="EMBL" id="PKMF04000282">
    <property type="protein sequence ID" value="KAK7839467.1"/>
    <property type="molecule type" value="Genomic_DNA"/>
</dbReference>
<keyword evidence="3" id="KW-0378">Hydrolase</keyword>
<dbReference type="GO" id="GO:0006950">
    <property type="term" value="P:response to stress"/>
    <property type="evidence" value="ECO:0007669"/>
    <property type="project" value="UniProtKB-ARBA"/>
</dbReference>
<dbReference type="InterPro" id="IPR003959">
    <property type="entry name" value="ATPase_AAA_core"/>
</dbReference>
<comment type="caution">
    <text evidence="8">The sequence shown here is derived from an EMBL/GenBank/DDBJ whole genome shotgun (WGS) entry which is preliminary data.</text>
</comment>
<dbReference type="CDD" id="cd19510">
    <property type="entry name" value="RecA-like_BCS1"/>
    <property type="match status" value="2"/>
</dbReference>
<protein>
    <submittedName>
        <fullName evidence="8">Protein hyper-sensitivity-related 4</fullName>
    </submittedName>
</protein>
<dbReference type="InterPro" id="IPR025753">
    <property type="entry name" value="AAA_N_dom"/>
</dbReference>
<evidence type="ECO:0000256" key="4">
    <source>
        <dbReference type="ARBA" id="ARBA00022842"/>
    </source>
</evidence>
<dbReference type="InterPro" id="IPR058017">
    <property type="entry name" value="At3g28540-like_C"/>
</dbReference>
<dbReference type="Pfam" id="PF25568">
    <property type="entry name" value="AAA_lid_At3g28540"/>
    <property type="match status" value="2"/>
</dbReference>
<sequence length="963" mass="109823">MEASSSSVETKLATAKTVLSAAASVAATAMLVRSIAQDFLPHEFQGLLFSGIRSFFNRFSSQITMVIDEFDGLVNNQIYEAAEIYLGGKISPNTQRLKVCKSDKEKDFTIAMERNEEVMDIFNGVKLNWVLVCRQVESRSFHNPRDLNSTLRSEVRSFELTFHKKHKDLVLTHYLPYIVQEAKSKKQEIKSLKIFTVSPDSMYGNLADVWTSTNLDHPATFDTVAMDSEIKNFILKDLERFVKRKEYYRKVGKAWKRGYLLYGPPGTGKSSLIAAMANYLNFDIYDLELTEIQVNSELRRLLIAMANKSILVVEDIDCSIEFQDRSAESDSSSRHSQRRQVTLSGLLNFIDGLWSSCGDERIIIFTTNHKDKLDSALLRPGRMDVHIHMSYCTPCGFTVLAANYLGIKEHALFGEIEEAIGTTQVTPAEVAEQLIKHDESDIVLRELIEFLKLKRIENEEANAKKNEIADQGGDEEKQSDQEHECVTVKDKKLDCDEKDMPSPSSLFSAYASMAASMMLVRSMANELIPHPIRGYLLSTLRYYFKPRSPQLTLVIEENCGMSRNQVFDAAEIYLCTKISPNTERLKISKSPKDKNLTIRLEKGEKLVDFHEGIELKWRFVCDETERNNPIMRYFELTFHKKHKDEIVSSYIQFVLERAKAIRDEERVLKMHTLNTSYCYNGVKWESINLEHPATFETLAMDPELRNAVIEDLDRFVKRKDYYKRVGRAWKRGYLLYGPPGTGKSSLIAAMANHLKFDVYDLQLANILRDSDLRRLLLATANRSILVIEDIDCSVDLPDRRHGDGRKQHDAQLTLSGLLNFIDGLWSSCGDERIIVFTTNHKDRLDPALLRPGRMDMHINMSYCNLHGFKQLASTYLGIYGHHHLFGEIEGLMGETQVTPAQIAEELMRSEDADVALQGVIKLLKRKKMEGDEVEDVADQNKAAIQKAKRQKLETNQEDLGGTL</sequence>
<organism evidence="8 9">
    <name type="scientific">Quercus suber</name>
    <name type="common">Cork oak</name>
    <dbReference type="NCBI Taxonomy" id="58331"/>
    <lineage>
        <taxon>Eukaryota</taxon>
        <taxon>Viridiplantae</taxon>
        <taxon>Streptophyta</taxon>
        <taxon>Embryophyta</taxon>
        <taxon>Tracheophyta</taxon>
        <taxon>Spermatophyta</taxon>
        <taxon>Magnoliopsida</taxon>
        <taxon>eudicotyledons</taxon>
        <taxon>Gunneridae</taxon>
        <taxon>Pentapetalae</taxon>
        <taxon>rosids</taxon>
        <taxon>fabids</taxon>
        <taxon>Fagales</taxon>
        <taxon>Fagaceae</taxon>
        <taxon>Quercus</taxon>
    </lineage>
</organism>
<proteinExistence type="inferred from homology"/>
<dbReference type="SUPFAM" id="SSF52540">
    <property type="entry name" value="P-loop containing nucleoside triphosphate hydrolases"/>
    <property type="match status" value="2"/>
</dbReference>
<comment type="similarity">
    <text evidence="2">Belongs to the AAA ATPase family. BCS1 subfamily.</text>
</comment>
<evidence type="ECO:0000256" key="5">
    <source>
        <dbReference type="ARBA" id="ARBA00049360"/>
    </source>
</evidence>
<dbReference type="AlphaFoldDB" id="A0AAW0KK33"/>
<evidence type="ECO:0000256" key="3">
    <source>
        <dbReference type="ARBA" id="ARBA00022801"/>
    </source>
</evidence>
<name>A0AAW0KK33_QUESU</name>
<feature type="domain" description="AAA+ ATPase" evidence="7">
    <location>
        <begin position="255"/>
        <end position="393"/>
    </location>
</feature>
<comment type="cofactor">
    <cofactor evidence="1">
        <name>Mg(2+)</name>
        <dbReference type="ChEBI" id="CHEBI:18420"/>
    </cofactor>
</comment>
<evidence type="ECO:0000259" key="7">
    <source>
        <dbReference type="SMART" id="SM00382"/>
    </source>
</evidence>
<evidence type="ECO:0000256" key="2">
    <source>
        <dbReference type="ARBA" id="ARBA00007448"/>
    </source>
</evidence>
<dbReference type="GO" id="GO:0016887">
    <property type="term" value="F:ATP hydrolysis activity"/>
    <property type="evidence" value="ECO:0007669"/>
    <property type="project" value="InterPro"/>
</dbReference>
<dbReference type="Pfam" id="PF00004">
    <property type="entry name" value="AAA"/>
    <property type="match status" value="2"/>
</dbReference>
<dbReference type="Gene3D" id="3.40.50.300">
    <property type="entry name" value="P-loop containing nucleotide triphosphate hydrolases"/>
    <property type="match status" value="2"/>
</dbReference>
<evidence type="ECO:0000313" key="8">
    <source>
        <dbReference type="EMBL" id="KAK7839467.1"/>
    </source>
</evidence>
<keyword evidence="9" id="KW-1185">Reference proteome</keyword>
<accession>A0AAW0KK33</accession>
<reference evidence="8 9" key="1">
    <citation type="journal article" date="2018" name="Sci. Data">
        <title>The draft genome sequence of cork oak.</title>
        <authorList>
            <person name="Ramos A.M."/>
            <person name="Usie A."/>
            <person name="Barbosa P."/>
            <person name="Barros P.M."/>
            <person name="Capote T."/>
            <person name="Chaves I."/>
            <person name="Simoes F."/>
            <person name="Abreu I."/>
            <person name="Carrasquinho I."/>
            <person name="Faro C."/>
            <person name="Guimaraes J.B."/>
            <person name="Mendonca D."/>
            <person name="Nobrega F."/>
            <person name="Rodrigues L."/>
            <person name="Saibo N.J.M."/>
            <person name="Varela M.C."/>
            <person name="Egas C."/>
            <person name="Matos J."/>
            <person name="Miguel C.M."/>
            <person name="Oliveira M.M."/>
            <person name="Ricardo C.P."/>
            <person name="Goncalves S."/>
        </authorList>
    </citation>
    <scope>NUCLEOTIDE SEQUENCE [LARGE SCALE GENOMIC DNA]</scope>
    <source>
        <strain evidence="9">cv. HL8</strain>
    </source>
</reference>
<dbReference type="InterPro" id="IPR003960">
    <property type="entry name" value="ATPase_AAA_CS"/>
</dbReference>
<evidence type="ECO:0000313" key="9">
    <source>
        <dbReference type="Proteomes" id="UP000237347"/>
    </source>
</evidence>
<gene>
    <name evidence="8" type="primary">HSR4_1</name>
    <name evidence="8" type="ORF">CFP56_017958</name>
</gene>
<keyword evidence="4" id="KW-0460">Magnesium</keyword>
<feature type="domain" description="AAA+ ATPase" evidence="7">
    <location>
        <begin position="729"/>
        <end position="864"/>
    </location>
</feature>
<dbReference type="PANTHER" id="PTHR23070">
    <property type="entry name" value="BCS1 AAA-TYPE ATPASE"/>
    <property type="match status" value="1"/>
</dbReference>
<feature type="region of interest" description="Disordered" evidence="6">
    <location>
        <begin position="464"/>
        <end position="485"/>
    </location>
</feature>
<dbReference type="GO" id="GO:0005524">
    <property type="term" value="F:ATP binding"/>
    <property type="evidence" value="ECO:0007669"/>
    <property type="project" value="InterPro"/>
</dbReference>
<dbReference type="InterPro" id="IPR050747">
    <property type="entry name" value="Mitochondrial_chaperone_BCS1"/>
</dbReference>
<dbReference type="Proteomes" id="UP000237347">
    <property type="component" value="Unassembled WGS sequence"/>
</dbReference>
<dbReference type="InterPro" id="IPR003593">
    <property type="entry name" value="AAA+_ATPase"/>
</dbReference>
<evidence type="ECO:0000256" key="1">
    <source>
        <dbReference type="ARBA" id="ARBA00001946"/>
    </source>
</evidence>
<comment type="catalytic activity">
    <reaction evidence="5">
        <text>ATP + H2O = ADP + phosphate + H(+)</text>
        <dbReference type="Rhea" id="RHEA:13065"/>
        <dbReference type="ChEBI" id="CHEBI:15377"/>
        <dbReference type="ChEBI" id="CHEBI:15378"/>
        <dbReference type="ChEBI" id="CHEBI:30616"/>
        <dbReference type="ChEBI" id="CHEBI:43474"/>
        <dbReference type="ChEBI" id="CHEBI:456216"/>
    </reaction>
</comment>
<evidence type="ECO:0000256" key="6">
    <source>
        <dbReference type="SAM" id="MobiDB-lite"/>
    </source>
</evidence>